<evidence type="ECO:0000313" key="4">
    <source>
        <dbReference type="Proteomes" id="UP001597318"/>
    </source>
</evidence>
<dbReference type="InterPro" id="IPR025668">
    <property type="entry name" value="Tnp_DDE_dom"/>
</dbReference>
<reference evidence="4" key="1">
    <citation type="journal article" date="2019" name="Int. J. Syst. Evol. Microbiol.">
        <title>The Global Catalogue of Microorganisms (GCM) 10K type strain sequencing project: providing services to taxonomists for standard genome sequencing and annotation.</title>
        <authorList>
            <consortium name="The Broad Institute Genomics Platform"/>
            <consortium name="The Broad Institute Genome Sequencing Center for Infectious Disease"/>
            <person name="Wu L."/>
            <person name="Ma J."/>
        </authorList>
    </citation>
    <scope>NUCLEOTIDE SEQUENCE [LARGE SCALE GENOMIC DNA]</scope>
    <source>
        <strain evidence="4">CGMCC 1.15474</strain>
    </source>
</reference>
<organism evidence="3 4">
    <name type="scientific">Metabacillus endolithicus</name>
    <dbReference type="NCBI Taxonomy" id="1535204"/>
    <lineage>
        <taxon>Bacteria</taxon>
        <taxon>Bacillati</taxon>
        <taxon>Bacillota</taxon>
        <taxon>Bacilli</taxon>
        <taxon>Bacillales</taxon>
        <taxon>Bacillaceae</taxon>
        <taxon>Metabacillus</taxon>
    </lineage>
</organism>
<dbReference type="InterPro" id="IPR047629">
    <property type="entry name" value="IS1182_transpos"/>
</dbReference>
<evidence type="ECO:0000259" key="1">
    <source>
        <dbReference type="Pfam" id="PF05598"/>
    </source>
</evidence>
<protein>
    <submittedName>
        <fullName evidence="3">IS1182 family transposase</fullName>
    </submittedName>
</protein>
<name>A0ABW5BZ35_9BACI</name>
<evidence type="ECO:0000259" key="2">
    <source>
        <dbReference type="Pfam" id="PF13751"/>
    </source>
</evidence>
<proteinExistence type="predicted"/>
<accession>A0ABW5BZ35</accession>
<feature type="domain" description="Transposase InsH N-terminal" evidence="1">
    <location>
        <begin position="21"/>
        <end position="111"/>
    </location>
</feature>
<dbReference type="PANTHER" id="PTHR33408:SF2">
    <property type="entry name" value="TRANSPOSASE DDE DOMAIN-CONTAINING PROTEIN"/>
    <property type="match status" value="1"/>
</dbReference>
<gene>
    <name evidence="3" type="ORF">ACFSKK_09665</name>
</gene>
<feature type="domain" description="Transposase DDE" evidence="2">
    <location>
        <begin position="387"/>
        <end position="511"/>
    </location>
</feature>
<dbReference type="Proteomes" id="UP001597318">
    <property type="component" value="Unassembled WGS sequence"/>
</dbReference>
<dbReference type="InterPro" id="IPR008490">
    <property type="entry name" value="Transposase_InsH_N"/>
</dbReference>
<dbReference type="PANTHER" id="PTHR33408">
    <property type="entry name" value="TRANSPOSASE"/>
    <property type="match status" value="1"/>
</dbReference>
<dbReference type="NCBIfam" id="NF033551">
    <property type="entry name" value="transpos_IS1182"/>
    <property type="match status" value="1"/>
</dbReference>
<comment type="caution">
    <text evidence="3">The sequence shown here is derived from an EMBL/GenBank/DDBJ whole genome shotgun (WGS) entry which is preliminary data.</text>
</comment>
<sequence length="527" mass="62206">MKYDHISFVNYNMNQLVLPLDLEILIPQNHLSIIVHEAVEKLDDTLLVQPYKGGGRPSYHPKMLLKVIIYAYTQKVYSGRQMEKLLTENIYFMWLSGSQTPDFRTINRFRSERMKDIIYQVFFSIVELLREKGLVKLEHYFVDGTKIEANANQYTFVWRKATEKYEKSLDDKYRQLALQIEHILENEEKTAPSMGLEEKLKETPITSEQIEQSIKKLEKHLETEPKNKEAKKAVRLLKKDYLPRKMKYEEQNQLFNGKNSFSKTDNDATFMRMKEDHMRNGQLKPGYNVQTGTEGQFITGFSLHQRAGDPGCLIPHLQHLEEHGVKPEKIVADSGYGSEENYDFLEREGLTAYIKYNTFDQEQKRNWKKKIERVENMEYDEELDEFICANKQSLVFQYETSKTSENEYVSIKRKYSCFECAGCPFQKTCAKGKEQKTITISLENQRQRKEIRERLQSEEGRKLYSQRKCDVESVFGQIKHNQQFRRFSMRGLQKNKIEWGLLCVAHNCKKMQKAIKRNKVKEEIGCQ</sequence>
<dbReference type="RefSeq" id="WP_379051327.1">
    <property type="nucleotide sequence ID" value="NZ_JBHUIK010000002.1"/>
</dbReference>
<dbReference type="EMBL" id="JBHUIK010000002">
    <property type="protein sequence ID" value="MFD2213945.1"/>
    <property type="molecule type" value="Genomic_DNA"/>
</dbReference>
<dbReference type="Pfam" id="PF13751">
    <property type="entry name" value="DDE_Tnp_1_6"/>
    <property type="match status" value="1"/>
</dbReference>
<keyword evidence="4" id="KW-1185">Reference proteome</keyword>
<evidence type="ECO:0000313" key="3">
    <source>
        <dbReference type="EMBL" id="MFD2213945.1"/>
    </source>
</evidence>
<dbReference type="Pfam" id="PF05598">
    <property type="entry name" value="DUF772"/>
    <property type="match status" value="1"/>
</dbReference>